<protein>
    <recommendedName>
        <fullName evidence="15">Sensory/regulatory protein RpfC</fullName>
        <ecNumber evidence="3">2.7.13.3</ecNumber>
    </recommendedName>
</protein>
<accession>A0A0P0Z3A3</accession>
<feature type="transmembrane region" description="Helical" evidence="18">
    <location>
        <begin position="23"/>
        <end position="42"/>
    </location>
</feature>
<evidence type="ECO:0000313" key="22">
    <source>
        <dbReference type="EMBL" id="BAT28371.1"/>
    </source>
</evidence>
<evidence type="ECO:0000259" key="20">
    <source>
        <dbReference type="PROSITE" id="PS50110"/>
    </source>
</evidence>
<feature type="domain" description="Response regulatory" evidence="20">
    <location>
        <begin position="570"/>
        <end position="687"/>
    </location>
</feature>
<dbReference type="InterPro" id="IPR003661">
    <property type="entry name" value="HisK_dim/P_dom"/>
</dbReference>
<dbReference type="InterPro" id="IPR008207">
    <property type="entry name" value="Sig_transdc_His_kin_Hpt_dom"/>
</dbReference>
<proteinExistence type="predicted"/>
<name>A0A0P0Z3A3_9HYPH</name>
<dbReference type="FunFam" id="3.30.565.10:FF:000010">
    <property type="entry name" value="Sensor histidine kinase RcsC"/>
    <property type="match status" value="1"/>
</dbReference>
<evidence type="ECO:0000256" key="9">
    <source>
        <dbReference type="ARBA" id="ARBA00022777"/>
    </source>
</evidence>
<comment type="subunit">
    <text evidence="14">At low DSF concentrations, interacts with RpfF.</text>
</comment>
<keyword evidence="9 22" id="KW-0418">Kinase</keyword>
<keyword evidence="13 18" id="KW-0472">Membrane</keyword>
<feature type="transmembrane region" description="Helical" evidence="18">
    <location>
        <begin position="150"/>
        <end position="170"/>
    </location>
</feature>
<dbReference type="InterPro" id="IPR004358">
    <property type="entry name" value="Sig_transdc_His_kin-like_C"/>
</dbReference>
<evidence type="ECO:0000259" key="19">
    <source>
        <dbReference type="PROSITE" id="PS50109"/>
    </source>
</evidence>
<feature type="modified residue" description="4-aspartylphosphate" evidence="17">
    <location>
        <position position="619"/>
    </location>
</feature>
<feature type="domain" description="Histidine kinase" evidence="19">
    <location>
        <begin position="193"/>
        <end position="413"/>
    </location>
</feature>
<dbReference type="Pfam" id="PF01627">
    <property type="entry name" value="Hpt"/>
    <property type="match status" value="1"/>
</dbReference>
<reference evidence="22" key="1">
    <citation type="journal article" date="2015" name="Proc. Natl. Acad. Sci. U.S.A.">
        <title>Bacterial clade with the ribosomal RNA operon on a small plasmid rather than the chromosome.</title>
        <authorList>
            <person name="Anda M."/>
            <person name="Ohtsubo Y."/>
            <person name="Okubo T."/>
            <person name="Sugawara M."/>
            <person name="Nagata Y."/>
            <person name="Tsuda M."/>
            <person name="Minamisawa K."/>
            <person name="Mitsui H."/>
        </authorList>
    </citation>
    <scope>NUCLEOTIDE SEQUENCE</scope>
    <source>
        <strain evidence="22">JCM 14755</strain>
    </source>
</reference>
<evidence type="ECO:0000256" key="17">
    <source>
        <dbReference type="PROSITE-ProRule" id="PRU00169"/>
    </source>
</evidence>
<sequence length="844" mass="90891">MSELIKGWAQWFRDRPDREHEITLNRFFISIAILVFTLFFMPVGDTALAARAISVVYLVAATLLLGHLLYEPGISNARRIIAMVVDLVLLSCGLAIGQDAVAILYPFYYWIILGNGFRYGEAYLYSATAIGTAGFGVVVLLSPYWQSQPLLSGGLLAGIVILPLYAATLIRSLSRAKEAAEQANRAKSAFLTSVSHELRTPLNAIMGSTDLLRDTTLRRDQRDMVDTIQTASNALLSQINDLLDLSSIESGQIALQIAPFDPLELVGSVKNVGAVQALAKGVQFHLFATGRTPTRLEADARRVREVLINLVGNAVKFTTQGSVTLSIDCVFDGGSPFLVLEVSDTGIGMSPAEQAVIFQRFTQANSTILNRFGGTGLGLAIVRELVDLQKGRIEVSSRSGEGSAFTVRLPVRLMAEDEPMGSLLTETRVVLLDPLGTVPPETMDDLAATVGAVARATSVDEAMTRIILPAADEIRHTVVLIAGVLHAWPEPEDLERTVTELRTATPAGIFGFDRDTDGFPPIALRRLLTSVVDHTQIADGLSHAMRLTGLDQQSAAGSPAAITRRERGLRILLADDNRVNQKVISRILEAGGHFVKLAVDGQEALDAMDAGGLEFVLMDLNMPGMDGLEATKLYRMMSLDRPHLPIVGLTADATQSAADRAAEAGMDACLTKPVNGPVLLDRIDALYAEYGQPGERQPFRPVVVPDTPPVTQAASAPDADAHVDTAMLKNLETLGGPAFVAAVISDFLTDGSQLLLELREVAATGDVAGYAEKAHALQSGAGNIGVLQVAEFCRSWRPRSSEDLMENGPSVVERIEREFETARSILLRQHARRPLLISDRDAGA</sequence>
<dbReference type="PROSITE" id="PS50894">
    <property type="entry name" value="HPT"/>
    <property type="match status" value="1"/>
</dbReference>
<dbReference type="CDD" id="cd16922">
    <property type="entry name" value="HATPase_EvgS-ArcB-TorS-like"/>
    <property type="match status" value="1"/>
</dbReference>
<dbReference type="InterPro" id="IPR005467">
    <property type="entry name" value="His_kinase_dom"/>
</dbReference>
<dbReference type="Gene3D" id="3.40.50.2300">
    <property type="match status" value="1"/>
</dbReference>
<dbReference type="PRINTS" id="PR00344">
    <property type="entry name" value="BCTRLSENSOR"/>
</dbReference>
<dbReference type="SUPFAM" id="SSF52172">
    <property type="entry name" value="CheY-like"/>
    <property type="match status" value="1"/>
</dbReference>
<dbReference type="PANTHER" id="PTHR45339:SF1">
    <property type="entry name" value="HYBRID SIGNAL TRANSDUCTION HISTIDINE KINASE J"/>
    <property type="match status" value="1"/>
</dbReference>
<evidence type="ECO:0000256" key="14">
    <source>
        <dbReference type="ARBA" id="ARBA00064003"/>
    </source>
</evidence>
<evidence type="ECO:0000256" key="4">
    <source>
        <dbReference type="ARBA" id="ARBA00022475"/>
    </source>
</evidence>
<evidence type="ECO:0000259" key="21">
    <source>
        <dbReference type="PROSITE" id="PS50894"/>
    </source>
</evidence>
<dbReference type="GO" id="GO:0000155">
    <property type="term" value="F:phosphorelay sensor kinase activity"/>
    <property type="evidence" value="ECO:0007669"/>
    <property type="project" value="InterPro"/>
</dbReference>
<evidence type="ECO:0000256" key="12">
    <source>
        <dbReference type="ARBA" id="ARBA00023012"/>
    </source>
</evidence>
<dbReference type="CDD" id="cd00082">
    <property type="entry name" value="HisKA"/>
    <property type="match status" value="1"/>
</dbReference>
<evidence type="ECO:0000256" key="18">
    <source>
        <dbReference type="SAM" id="Phobius"/>
    </source>
</evidence>
<feature type="modified residue" description="Phosphohistidine" evidence="16">
    <location>
        <position position="775"/>
    </location>
</feature>
<evidence type="ECO:0000256" key="2">
    <source>
        <dbReference type="ARBA" id="ARBA00004651"/>
    </source>
</evidence>
<dbReference type="InterPro" id="IPR036641">
    <property type="entry name" value="HPT_dom_sf"/>
</dbReference>
<keyword evidence="8" id="KW-0547">Nucleotide-binding</keyword>
<dbReference type="InterPro" id="IPR001789">
    <property type="entry name" value="Sig_transdc_resp-reg_receiver"/>
</dbReference>
<dbReference type="AlphaFoldDB" id="A0A0P0Z3A3"/>
<keyword evidence="10" id="KW-0067">ATP-binding</keyword>
<feature type="transmembrane region" description="Helical" evidence="18">
    <location>
        <begin position="123"/>
        <end position="143"/>
    </location>
</feature>
<dbReference type="InterPro" id="IPR003594">
    <property type="entry name" value="HATPase_dom"/>
</dbReference>
<dbReference type="FunFam" id="1.10.287.130:FF:000002">
    <property type="entry name" value="Two-component osmosensing histidine kinase"/>
    <property type="match status" value="1"/>
</dbReference>
<dbReference type="Pfam" id="PF00512">
    <property type="entry name" value="HisKA"/>
    <property type="match status" value="1"/>
</dbReference>
<dbReference type="Gene3D" id="1.10.287.130">
    <property type="match status" value="1"/>
</dbReference>
<dbReference type="GO" id="GO:0005886">
    <property type="term" value="C:plasma membrane"/>
    <property type="evidence" value="ECO:0007669"/>
    <property type="project" value="UniProtKB-SubCell"/>
</dbReference>
<evidence type="ECO:0000256" key="8">
    <source>
        <dbReference type="ARBA" id="ARBA00022741"/>
    </source>
</evidence>
<dbReference type="InterPro" id="IPR011006">
    <property type="entry name" value="CheY-like_superfamily"/>
</dbReference>
<dbReference type="OrthoDB" id="9789782at2"/>
<evidence type="ECO:0000256" key="6">
    <source>
        <dbReference type="ARBA" id="ARBA00022679"/>
    </source>
</evidence>
<dbReference type="SUPFAM" id="SSF47226">
    <property type="entry name" value="Histidine-containing phosphotransfer domain, HPT domain"/>
    <property type="match status" value="1"/>
</dbReference>
<evidence type="ECO:0000256" key="7">
    <source>
        <dbReference type="ARBA" id="ARBA00022692"/>
    </source>
</evidence>
<dbReference type="RefSeq" id="WP_062226173.1">
    <property type="nucleotide sequence ID" value="NZ_BBWR01000002.1"/>
</dbReference>
<comment type="subcellular location">
    <subcellularLocation>
        <location evidence="2">Cell membrane</location>
        <topology evidence="2">Multi-pass membrane protein</topology>
    </subcellularLocation>
</comment>
<dbReference type="CDD" id="cd17546">
    <property type="entry name" value="REC_hyHK_CKI1_RcsC-like"/>
    <property type="match status" value="1"/>
</dbReference>
<dbReference type="Gene3D" id="1.20.120.160">
    <property type="entry name" value="HPT domain"/>
    <property type="match status" value="1"/>
</dbReference>
<dbReference type="SUPFAM" id="SSF55874">
    <property type="entry name" value="ATPase domain of HSP90 chaperone/DNA topoisomerase II/histidine kinase"/>
    <property type="match status" value="1"/>
</dbReference>
<evidence type="ECO:0000256" key="5">
    <source>
        <dbReference type="ARBA" id="ARBA00022553"/>
    </source>
</evidence>
<dbReference type="PANTHER" id="PTHR45339">
    <property type="entry name" value="HYBRID SIGNAL TRANSDUCTION HISTIDINE KINASE J"/>
    <property type="match status" value="1"/>
</dbReference>
<evidence type="ECO:0000256" key="3">
    <source>
        <dbReference type="ARBA" id="ARBA00012438"/>
    </source>
</evidence>
<keyword evidence="11 18" id="KW-1133">Transmembrane helix</keyword>
<evidence type="ECO:0000256" key="10">
    <source>
        <dbReference type="ARBA" id="ARBA00022840"/>
    </source>
</evidence>
<keyword evidence="6" id="KW-0808">Transferase</keyword>
<dbReference type="InterPro" id="IPR036097">
    <property type="entry name" value="HisK_dim/P_sf"/>
</dbReference>
<feature type="transmembrane region" description="Helical" evidence="18">
    <location>
        <begin position="48"/>
        <end position="70"/>
    </location>
</feature>
<dbReference type="Gene3D" id="3.30.565.10">
    <property type="entry name" value="Histidine kinase-like ATPase, C-terminal domain"/>
    <property type="match status" value="1"/>
</dbReference>
<dbReference type="EC" id="2.7.13.3" evidence="3"/>
<dbReference type="SMART" id="SM00387">
    <property type="entry name" value="HATPase_c"/>
    <property type="match status" value="1"/>
</dbReference>
<dbReference type="Pfam" id="PF02518">
    <property type="entry name" value="HATPase_c"/>
    <property type="match status" value="1"/>
</dbReference>
<dbReference type="EMBL" id="LC066377">
    <property type="protein sequence ID" value="BAT28371.1"/>
    <property type="molecule type" value="Genomic_DNA"/>
</dbReference>
<feature type="transmembrane region" description="Helical" evidence="18">
    <location>
        <begin position="82"/>
        <end position="111"/>
    </location>
</feature>
<dbReference type="PROSITE" id="PS50109">
    <property type="entry name" value="HIS_KIN"/>
    <property type="match status" value="1"/>
</dbReference>
<keyword evidence="5 17" id="KW-0597">Phosphoprotein</keyword>
<dbReference type="SUPFAM" id="SSF47384">
    <property type="entry name" value="Homodimeric domain of signal transducing histidine kinase"/>
    <property type="match status" value="1"/>
</dbReference>
<keyword evidence="4" id="KW-1003">Cell membrane</keyword>
<evidence type="ECO:0000256" key="15">
    <source>
        <dbReference type="ARBA" id="ARBA00068150"/>
    </source>
</evidence>
<evidence type="ECO:0000256" key="13">
    <source>
        <dbReference type="ARBA" id="ARBA00023136"/>
    </source>
</evidence>
<dbReference type="InterPro" id="IPR036890">
    <property type="entry name" value="HATPase_C_sf"/>
</dbReference>
<dbReference type="PROSITE" id="PS50110">
    <property type="entry name" value="RESPONSE_REGULATORY"/>
    <property type="match status" value="1"/>
</dbReference>
<comment type="catalytic activity">
    <reaction evidence="1">
        <text>ATP + protein L-histidine = ADP + protein N-phospho-L-histidine.</text>
        <dbReference type="EC" id="2.7.13.3"/>
    </reaction>
</comment>
<organism evidence="22">
    <name type="scientific">Aureimonas frigidaquae</name>
    <dbReference type="NCBI Taxonomy" id="424757"/>
    <lineage>
        <taxon>Bacteria</taxon>
        <taxon>Pseudomonadati</taxon>
        <taxon>Pseudomonadota</taxon>
        <taxon>Alphaproteobacteria</taxon>
        <taxon>Hyphomicrobiales</taxon>
        <taxon>Aurantimonadaceae</taxon>
        <taxon>Aureimonas</taxon>
    </lineage>
</organism>
<dbReference type="Pfam" id="PF00072">
    <property type="entry name" value="Response_reg"/>
    <property type="match status" value="1"/>
</dbReference>
<evidence type="ECO:0000256" key="1">
    <source>
        <dbReference type="ARBA" id="ARBA00000085"/>
    </source>
</evidence>
<dbReference type="GO" id="GO:0005524">
    <property type="term" value="F:ATP binding"/>
    <property type="evidence" value="ECO:0007669"/>
    <property type="project" value="UniProtKB-KW"/>
</dbReference>
<keyword evidence="12" id="KW-0902">Two-component regulatory system</keyword>
<dbReference type="SMART" id="SM00448">
    <property type="entry name" value="REC"/>
    <property type="match status" value="1"/>
</dbReference>
<feature type="domain" description="HPt" evidence="21">
    <location>
        <begin position="736"/>
        <end position="829"/>
    </location>
</feature>
<keyword evidence="7 18" id="KW-0812">Transmembrane</keyword>
<dbReference type="SMART" id="SM00388">
    <property type="entry name" value="HisKA"/>
    <property type="match status" value="1"/>
</dbReference>
<evidence type="ECO:0000256" key="16">
    <source>
        <dbReference type="PROSITE-ProRule" id="PRU00110"/>
    </source>
</evidence>
<evidence type="ECO:0000256" key="11">
    <source>
        <dbReference type="ARBA" id="ARBA00022989"/>
    </source>
</evidence>